<proteinExistence type="inferred from homology"/>
<protein>
    <submittedName>
        <fullName evidence="3">Protein FAM168A-like</fullName>
    </submittedName>
</protein>
<dbReference type="PANTHER" id="PTHR31844">
    <property type="entry name" value="MYELIN-ASSOCIATED NEURITE-OUTGROWTH INHIBITOR-RELATED"/>
    <property type="match status" value="1"/>
</dbReference>
<dbReference type="GeneID" id="120056782"/>
<dbReference type="Proteomes" id="UP000808372">
    <property type="component" value="Chromosome 12"/>
</dbReference>
<accession>A0A8U1BNY8</accession>
<keyword evidence="2" id="KW-1185">Reference proteome</keyword>
<comment type="similarity">
    <text evidence="1">Belongs to the FAM168 family.</text>
</comment>
<gene>
    <name evidence="3" type="primary">LOC120056782</name>
</gene>
<dbReference type="AlphaFoldDB" id="A0A8U1BNY8"/>
<dbReference type="RefSeq" id="XP_038860916.1">
    <property type="nucleotide sequence ID" value="XM_039004988.1"/>
</dbReference>
<evidence type="ECO:0000256" key="1">
    <source>
        <dbReference type="ARBA" id="ARBA00005357"/>
    </source>
</evidence>
<dbReference type="Pfam" id="PF14944">
    <property type="entry name" value="TCRP1"/>
    <property type="match status" value="1"/>
</dbReference>
<evidence type="ECO:0000313" key="2">
    <source>
        <dbReference type="Proteomes" id="UP000808372"/>
    </source>
</evidence>
<dbReference type="InterPro" id="IPR029247">
    <property type="entry name" value="FAM168A/MANI"/>
</dbReference>
<dbReference type="KEGG" id="snh:120056782"/>
<name>A0A8U1BNY8_SALNM</name>
<reference evidence="3" key="1">
    <citation type="submission" date="2025-08" db="UniProtKB">
        <authorList>
            <consortium name="RefSeq"/>
        </authorList>
    </citation>
    <scope>IDENTIFICATION</scope>
    <source>
        <tissue evidence="3">White muscle</tissue>
    </source>
</reference>
<sequence>MNPVYSPVQPGTPYGNPKNMAYAGYPAGYPQTPTYTPNLYQTGSPGYPPVLLVKQGWPQASGAAVAPEGSYDLAMDAGSEGRQYQASAAAFSKYDPIAHLLDWGLYMPTVAPGTRHAVPMVTAPALCAILS</sequence>
<organism evidence="2 3">
    <name type="scientific">Salvelinus namaycush</name>
    <name type="common">Lake trout</name>
    <name type="synonym">Salmo namaycush</name>
    <dbReference type="NCBI Taxonomy" id="8040"/>
    <lineage>
        <taxon>Eukaryota</taxon>
        <taxon>Metazoa</taxon>
        <taxon>Chordata</taxon>
        <taxon>Craniata</taxon>
        <taxon>Vertebrata</taxon>
        <taxon>Euteleostomi</taxon>
        <taxon>Actinopterygii</taxon>
        <taxon>Neopterygii</taxon>
        <taxon>Teleostei</taxon>
        <taxon>Protacanthopterygii</taxon>
        <taxon>Salmoniformes</taxon>
        <taxon>Salmonidae</taxon>
        <taxon>Salmoninae</taxon>
        <taxon>Salvelinus</taxon>
    </lineage>
</organism>
<evidence type="ECO:0000313" key="3">
    <source>
        <dbReference type="RefSeq" id="XP_038860916.1"/>
    </source>
</evidence>